<dbReference type="Proteomes" id="UP001367508">
    <property type="component" value="Unassembled WGS sequence"/>
</dbReference>
<gene>
    <name evidence="1" type="ORF">VNO77_40134</name>
</gene>
<protein>
    <submittedName>
        <fullName evidence="1">Uncharacterized protein</fullName>
    </submittedName>
</protein>
<proteinExistence type="predicted"/>
<reference evidence="1 2" key="1">
    <citation type="submission" date="2024-01" db="EMBL/GenBank/DDBJ databases">
        <title>The genomes of 5 underutilized Papilionoideae crops provide insights into root nodulation and disease resistanc.</title>
        <authorList>
            <person name="Jiang F."/>
        </authorList>
    </citation>
    <scope>NUCLEOTIDE SEQUENCE [LARGE SCALE GENOMIC DNA]</scope>
    <source>
        <strain evidence="1">LVBAO_FW01</strain>
        <tissue evidence="1">Leaves</tissue>
    </source>
</reference>
<name>A0AAN9PRE0_CANGL</name>
<organism evidence="1 2">
    <name type="scientific">Canavalia gladiata</name>
    <name type="common">Sword bean</name>
    <name type="synonym">Dolichos gladiatus</name>
    <dbReference type="NCBI Taxonomy" id="3824"/>
    <lineage>
        <taxon>Eukaryota</taxon>
        <taxon>Viridiplantae</taxon>
        <taxon>Streptophyta</taxon>
        <taxon>Embryophyta</taxon>
        <taxon>Tracheophyta</taxon>
        <taxon>Spermatophyta</taxon>
        <taxon>Magnoliopsida</taxon>
        <taxon>eudicotyledons</taxon>
        <taxon>Gunneridae</taxon>
        <taxon>Pentapetalae</taxon>
        <taxon>rosids</taxon>
        <taxon>fabids</taxon>
        <taxon>Fabales</taxon>
        <taxon>Fabaceae</taxon>
        <taxon>Papilionoideae</taxon>
        <taxon>50 kb inversion clade</taxon>
        <taxon>NPAAA clade</taxon>
        <taxon>indigoferoid/millettioid clade</taxon>
        <taxon>Phaseoleae</taxon>
        <taxon>Canavalia</taxon>
    </lineage>
</organism>
<accession>A0AAN9PRE0</accession>
<evidence type="ECO:0000313" key="2">
    <source>
        <dbReference type="Proteomes" id="UP001367508"/>
    </source>
</evidence>
<dbReference type="EMBL" id="JAYMYQ010000010">
    <property type="protein sequence ID" value="KAK7307247.1"/>
    <property type="molecule type" value="Genomic_DNA"/>
</dbReference>
<keyword evidence="2" id="KW-1185">Reference proteome</keyword>
<comment type="caution">
    <text evidence="1">The sequence shown here is derived from an EMBL/GenBank/DDBJ whole genome shotgun (WGS) entry which is preliminary data.</text>
</comment>
<sequence>MPRLVQAVPHISNYQPVGLATYMSRKLRRLDKSEICACLITFLHKSNCFTIRKSIVEARVQASGEIRISAGDMNEHFVVYIRPATNHFNEQVHASAFALEPDIGKSF</sequence>
<evidence type="ECO:0000313" key="1">
    <source>
        <dbReference type="EMBL" id="KAK7307247.1"/>
    </source>
</evidence>
<dbReference type="AlphaFoldDB" id="A0AAN9PRE0"/>